<dbReference type="GeneID" id="94193399"/>
<keyword evidence="2" id="KW-1185">Reference proteome</keyword>
<dbReference type="EMBL" id="BPLF01000001">
    <property type="protein sequence ID" value="GIX61916.1"/>
    <property type="molecule type" value="Genomic_DNA"/>
</dbReference>
<evidence type="ECO:0000313" key="1">
    <source>
        <dbReference type="EMBL" id="GIX61916.1"/>
    </source>
</evidence>
<sequence length="579" mass="64838">MTRLCLRQSHVGCFSANRRGSRNIETIVRALARLKYRNVALLQLIADHVKRRSDQPRACYALLKALIDLKYVDRNVAQMASDFVCATAPFMHVNEIPELLGVLLAIHTQLPIDSSIYQAVTRVVSRNQEHADWKVVFGVKAALETVNMRDTYLDEMCKRLSVQCCTDLSTESKIELLRSCKNYPLPLVCLYDAVLSSFQKAGSGKEHAVCILAAPVNTKAFMDLISVFSDLGYVKGLCACLATIGLNATSIEGELAIKYQELLMRHFDYQDLLLAYEKTNAEVEYVEKLRARTEPAQSDASMKAEAESSADRLAIRPIQAASSAMTKHFERYLSGETLATLMDSWKRLDHICTNASPLECALGICRATSTKYVCRLVSRIIGAPCDALEPEIIPAVLRRTLTISQVEGRTPETIIKLHAHLLGLLTHRPSIQNLSMKACTSLISVLESIEHPCVEKVLPLMVECYVDRMNSSEDIMDVRRCCNESISLMGICIKRKAVDARRLAACICLHARHVELDRVQQLLSLLVELGFVKNKYTNLLEPLVEKAITLDSDMSRVLQLEEYGKHLGFVFTQEIKNEV</sequence>
<name>A0AAV4LS90_BABCB</name>
<proteinExistence type="predicted"/>
<organism evidence="1 2">
    <name type="scientific">Babesia caballi</name>
    <dbReference type="NCBI Taxonomy" id="5871"/>
    <lineage>
        <taxon>Eukaryota</taxon>
        <taxon>Sar</taxon>
        <taxon>Alveolata</taxon>
        <taxon>Apicomplexa</taxon>
        <taxon>Aconoidasida</taxon>
        <taxon>Piroplasmida</taxon>
        <taxon>Babesiidae</taxon>
        <taxon>Babesia</taxon>
    </lineage>
</organism>
<accession>A0AAV4LS90</accession>
<dbReference type="Proteomes" id="UP001497744">
    <property type="component" value="Unassembled WGS sequence"/>
</dbReference>
<reference evidence="1 2" key="1">
    <citation type="submission" date="2021-06" db="EMBL/GenBank/DDBJ databases">
        <title>Genome sequence of Babesia caballi.</title>
        <authorList>
            <person name="Yamagishi J."/>
            <person name="Kidaka T."/>
            <person name="Ochi A."/>
        </authorList>
    </citation>
    <scope>NUCLEOTIDE SEQUENCE [LARGE SCALE GENOMIC DNA]</scope>
    <source>
        <strain evidence="1">USDA-D6B2</strain>
    </source>
</reference>
<dbReference type="RefSeq" id="XP_067713987.1">
    <property type="nucleotide sequence ID" value="XM_067857886.1"/>
</dbReference>
<comment type="caution">
    <text evidence="1">The sequence shown here is derived from an EMBL/GenBank/DDBJ whole genome shotgun (WGS) entry which is preliminary data.</text>
</comment>
<dbReference type="AlphaFoldDB" id="A0AAV4LS90"/>
<evidence type="ECO:0000313" key="2">
    <source>
        <dbReference type="Proteomes" id="UP001497744"/>
    </source>
</evidence>
<gene>
    <name evidence="1" type="ORF">BcabD6B2_13510</name>
</gene>
<protein>
    <submittedName>
        <fullName evidence="1">Poly(A) RNA polymerase protein 1</fullName>
    </submittedName>
</protein>